<sequence>MARRRDSASKQASWSQREKKKATKTRSRKQLRCRNVPQPTGRPSHSQHQRPITGGVARRIFAGEDGQAGGPFGASLGVAKRATRRANGNCDGRMLRARKKS</sequence>
<feature type="region of interest" description="Disordered" evidence="1">
    <location>
        <begin position="1"/>
        <end position="55"/>
    </location>
</feature>
<dbReference type="EMBL" id="JAULSV010000007">
    <property type="protein sequence ID" value="KAK0639947.1"/>
    <property type="molecule type" value="Genomic_DNA"/>
</dbReference>
<feature type="compositionally biased region" description="Basic residues" evidence="1">
    <location>
        <begin position="18"/>
        <end position="32"/>
    </location>
</feature>
<evidence type="ECO:0000313" key="2">
    <source>
        <dbReference type="EMBL" id="KAK0639947.1"/>
    </source>
</evidence>
<gene>
    <name evidence="2" type="ORF">B0T16DRAFT_249891</name>
</gene>
<proteinExistence type="predicted"/>
<dbReference type="AlphaFoldDB" id="A0AA39XTH7"/>
<organism evidence="2 3">
    <name type="scientific">Cercophora newfieldiana</name>
    <dbReference type="NCBI Taxonomy" id="92897"/>
    <lineage>
        <taxon>Eukaryota</taxon>
        <taxon>Fungi</taxon>
        <taxon>Dikarya</taxon>
        <taxon>Ascomycota</taxon>
        <taxon>Pezizomycotina</taxon>
        <taxon>Sordariomycetes</taxon>
        <taxon>Sordariomycetidae</taxon>
        <taxon>Sordariales</taxon>
        <taxon>Lasiosphaeriaceae</taxon>
        <taxon>Cercophora</taxon>
    </lineage>
</organism>
<accession>A0AA39XTH7</accession>
<name>A0AA39XTH7_9PEZI</name>
<reference evidence="2" key="1">
    <citation type="submission" date="2023-06" db="EMBL/GenBank/DDBJ databases">
        <title>Genome-scale phylogeny and comparative genomics of the fungal order Sordariales.</title>
        <authorList>
            <consortium name="Lawrence Berkeley National Laboratory"/>
            <person name="Hensen N."/>
            <person name="Bonometti L."/>
            <person name="Westerberg I."/>
            <person name="Brannstrom I.O."/>
            <person name="Guillou S."/>
            <person name="Cros-Aarteil S."/>
            <person name="Calhoun S."/>
            <person name="Haridas S."/>
            <person name="Kuo A."/>
            <person name="Mondo S."/>
            <person name="Pangilinan J."/>
            <person name="Riley R."/>
            <person name="Labutti K."/>
            <person name="Andreopoulos B."/>
            <person name="Lipzen A."/>
            <person name="Chen C."/>
            <person name="Yanf M."/>
            <person name="Daum C."/>
            <person name="Ng V."/>
            <person name="Clum A."/>
            <person name="Steindorff A."/>
            <person name="Ohm R."/>
            <person name="Martin F."/>
            <person name="Silar P."/>
            <person name="Natvig D."/>
            <person name="Lalanne C."/>
            <person name="Gautier V."/>
            <person name="Ament-Velasquez S.L."/>
            <person name="Kruys A."/>
            <person name="Hutchinson M.I."/>
            <person name="Powell A.J."/>
            <person name="Barry K."/>
            <person name="Miller A.N."/>
            <person name="Grigoriev I.V."/>
            <person name="Debuchy R."/>
            <person name="Gladieux P."/>
            <person name="Thoren M.H."/>
            <person name="Johannesson H."/>
        </authorList>
    </citation>
    <scope>NUCLEOTIDE SEQUENCE</scope>
    <source>
        <strain evidence="2">SMH2532-1</strain>
    </source>
</reference>
<evidence type="ECO:0000256" key="1">
    <source>
        <dbReference type="SAM" id="MobiDB-lite"/>
    </source>
</evidence>
<protein>
    <submittedName>
        <fullName evidence="2">Uncharacterized protein</fullName>
    </submittedName>
</protein>
<keyword evidence="3" id="KW-1185">Reference proteome</keyword>
<evidence type="ECO:0000313" key="3">
    <source>
        <dbReference type="Proteomes" id="UP001174936"/>
    </source>
</evidence>
<feature type="compositionally biased region" description="Polar residues" evidence="1">
    <location>
        <begin position="37"/>
        <end position="50"/>
    </location>
</feature>
<dbReference type="Proteomes" id="UP001174936">
    <property type="component" value="Unassembled WGS sequence"/>
</dbReference>
<comment type="caution">
    <text evidence="2">The sequence shown here is derived from an EMBL/GenBank/DDBJ whole genome shotgun (WGS) entry which is preliminary data.</text>
</comment>